<comment type="similarity">
    <text evidence="10">Belongs to the insect chemoreceptor superfamily. Heteromeric odorant receptor channel (TC 1.A.69) family.</text>
</comment>
<dbReference type="EMBL" id="JACSDZ010000003">
    <property type="protein sequence ID" value="KAF7410489.1"/>
    <property type="molecule type" value="Genomic_DNA"/>
</dbReference>
<evidence type="ECO:0000256" key="3">
    <source>
        <dbReference type="ARBA" id="ARBA00022606"/>
    </source>
</evidence>
<feature type="transmembrane region" description="Helical" evidence="10">
    <location>
        <begin position="77"/>
        <end position="100"/>
    </location>
</feature>
<dbReference type="GO" id="GO:0005886">
    <property type="term" value="C:plasma membrane"/>
    <property type="evidence" value="ECO:0007669"/>
    <property type="project" value="UniProtKB-SubCell"/>
</dbReference>
<comment type="subcellular location">
    <subcellularLocation>
        <location evidence="1 10">Cell membrane</location>
        <topology evidence="1 10">Multi-pass membrane protein</topology>
    </subcellularLocation>
</comment>
<evidence type="ECO:0000256" key="8">
    <source>
        <dbReference type="ARBA" id="ARBA00023170"/>
    </source>
</evidence>
<keyword evidence="4 10" id="KW-0812">Transmembrane</keyword>
<keyword evidence="9 10" id="KW-0807">Transducer</keyword>
<dbReference type="InterPro" id="IPR004117">
    <property type="entry name" value="7tm6_olfct_rcpt"/>
</dbReference>
<evidence type="ECO:0000256" key="10">
    <source>
        <dbReference type="RuleBase" id="RU351113"/>
    </source>
</evidence>
<feature type="transmembrane region" description="Helical" evidence="10">
    <location>
        <begin position="112"/>
        <end position="131"/>
    </location>
</feature>
<feature type="transmembrane region" description="Helical" evidence="10">
    <location>
        <begin position="167"/>
        <end position="188"/>
    </location>
</feature>
<keyword evidence="12" id="KW-1185">Reference proteome</keyword>
<organism evidence="11 12">
    <name type="scientific">Vespula germanica</name>
    <name type="common">German yellow jacket</name>
    <name type="synonym">Paravespula germanica</name>
    <dbReference type="NCBI Taxonomy" id="30212"/>
    <lineage>
        <taxon>Eukaryota</taxon>
        <taxon>Metazoa</taxon>
        <taxon>Ecdysozoa</taxon>
        <taxon>Arthropoda</taxon>
        <taxon>Hexapoda</taxon>
        <taxon>Insecta</taxon>
        <taxon>Pterygota</taxon>
        <taxon>Neoptera</taxon>
        <taxon>Endopterygota</taxon>
        <taxon>Hymenoptera</taxon>
        <taxon>Apocrita</taxon>
        <taxon>Aculeata</taxon>
        <taxon>Vespoidea</taxon>
        <taxon>Vespidae</taxon>
        <taxon>Vespinae</taxon>
        <taxon>Vespula</taxon>
    </lineage>
</organism>
<accession>A0A834KSK8</accession>
<evidence type="ECO:0000313" key="12">
    <source>
        <dbReference type="Proteomes" id="UP000617340"/>
    </source>
</evidence>
<keyword evidence="3 10" id="KW-0716">Sensory transduction</keyword>
<dbReference type="GO" id="GO:0007165">
    <property type="term" value="P:signal transduction"/>
    <property type="evidence" value="ECO:0007669"/>
    <property type="project" value="UniProtKB-KW"/>
</dbReference>
<evidence type="ECO:0000256" key="2">
    <source>
        <dbReference type="ARBA" id="ARBA00022475"/>
    </source>
</evidence>
<comment type="caution">
    <text evidence="11">The sequence shown here is derived from an EMBL/GenBank/DDBJ whole genome shotgun (WGS) entry which is preliminary data.</text>
</comment>
<reference evidence="11" key="1">
    <citation type="journal article" date="2020" name="G3 (Bethesda)">
        <title>High-Quality Assemblies for Three Invasive Social Wasps from the &lt;i&gt;Vespula&lt;/i&gt; Genus.</title>
        <authorList>
            <person name="Harrop T.W.R."/>
            <person name="Guhlin J."/>
            <person name="McLaughlin G.M."/>
            <person name="Permina E."/>
            <person name="Stockwell P."/>
            <person name="Gilligan J."/>
            <person name="Le Lec M.F."/>
            <person name="Gruber M.A.M."/>
            <person name="Quinn O."/>
            <person name="Lovegrove M."/>
            <person name="Duncan E.J."/>
            <person name="Remnant E.J."/>
            <person name="Van Eeckhoven J."/>
            <person name="Graham B."/>
            <person name="Knapp R.A."/>
            <person name="Langford K.W."/>
            <person name="Kronenberg Z."/>
            <person name="Press M.O."/>
            <person name="Eacker S.M."/>
            <person name="Wilson-Rankin E.E."/>
            <person name="Purcell J."/>
            <person name="Lester P.J."/>
            <person name="Dearden P.K."/>
        </authorList>
    </citation>
    <scope>NUCLEOTIDE SEQUENCE</scope>
    <source>
        <strain evidence="11">Linc-1</strain>
    </source>
</reference>
<name>A0A834KSK8_VESGE</name>
<evidence type="ECO:0000256" key="7">
    <source>
        <dbReference type="ARBA" id="ARBA00023136"/>
    </source>
</evidence>
<sequence length="428" mass="49511">MNLINNGYGITLAFVRACAMKVTELMLLEIRKEPPRNMDKKKRSHVDYACGWNKYSMKFMGLWPREQMINPSENMKVFAAIFFMFFFVSLPQTINLFFIWGDFDLVVENLSMDNMTISIAIMKTLAFWFNGKSLKGLLNSMEEDRKEATRDEDVKRMMIVAEISRKITITANIMCNSLVVFYGIMHLATNYTSARGLFFPAYFPWETKPSPYYEITFFGQLMGSFYACATYSVVDTFVATLVLHVCGQLANLRHELINLRRETKEEFQAKLGGIVKKHDYLNEFTETIENSFNSMLLIQMLGCTITLCLESFQTLEFLTGEKDKFFLLELGCTIFYVCYILIQLYLYCYVGEKLLSESTGIADAAYECEWFNLSPNEAKCLILIMRRARSPLRITAGKFCSFNHELFSEVVKTSMSYLSVLYAMKNEE</sequence>
<dbReference type="Proteomes" id="UP000617340">
    <property type="component" value="Unassembled WGS sequence"/>
</dbReference>
<evidence type="ECO:0000256" key="5">
    <source>
        <dbReference type="ARBA" id="ARBA00022725"/>
    </source>
</evidence>
<dbReference type="GO" id="GO:0004984">
    <property type="term" value="F:olfactory receptor activity"/>
    <property type="evidence" value="ECO:0007669"/>
    <property type="project" value="InterPro"/>
</dbReference>
<dbReference type="PANTHER" id="PTHR21137">
    <property type="entry name" value="ODORANT RECEPTOR"/>
    <property type="match status" value="1"/>
</dbReference>
<dbReference type="Pfam" id="PF02949">
    <property type="entry name" value="7tm_6"/>
    <property type="match status" value="1"/>
</dbReference>
<protein>
    <recommendedName>
        <fullName evidence="10">Odorant receptor</fullName>
    </recommendedName>
</protein>
<dbReference type="AlphaFoldDB" id="A0A834KSK8"/>
<feature type="transmembrane region" description="Helical" evidence="10">
    <location>
        <begin position="325"/>
        <end position="347"/>
    </location>
</feature>
<keyword evidence="5 10" id="KW-0552">Olfaction</keyword>
<keyword evidence="6 10" id="KW-1133">Transmembrane helix</keyword>
<evidence type="ECO:0000256" key="1">
    <source>
        <dbReference type="ARBA" id="ARBA00004651"/>
    </source>
</evidence>
<comment type="caution">
    <text evidence="10">Lacks conserved residue(s) required for the propagation of feature annotation.</text>
</comment>
<evidence type="ECO:0000256" key="6">
    <source>
        <dbReference type="ARBA" id="ARBA00022989"/>
    </source>
</evidence>
<gene>
    <name evidence="11" type="ORF">HZH68_004870</name>
</gene>
<dbReference type="GO" id="GO:0005549">
    <property type="term" value="F:odorant binding"/>
    <property type="evidence" value="ECO:0007669"/>
    <property type="project" value="InterPro"/>
</dbReference>
<proteinExistence type="inferred from homology"/>
<dbReference type="PANTHER" id="PTHR21137:SF35">
    <property type="entry name" value="ODORANT RECEPTOR 19A-RELATED"/>
    <property type="match status" value="1"/>
</dbReference>
<keyword evidence="2" id="KW-1003">Cell membrane</keyword>
<evidence type="ECO:0000256" key="4">
    <source>
        <dbReference type="ARBA" id="ARBA00022692"/>
    </source>
</evidence>
<keyword evidence="8 10" id="KW-0675">Receptor</keyword>
<evidence type="ECO:0000256" key="9">
    <source>
        <dbReference type="ARBA" id="ARBA00023224"/>
    </source>
</evidence>
<keyword evidence="7 10" id="KW-0472">Membrane</keyword>
<evidence type="ECO:0000313" key="11">
    <source>
        <dbReference type="EMBL" id="KAF7410489.1"/>
    </source>
</evidence>